<evidence type="ECO:0000256" key="1">
    <source>
        <dbReference type="ARBA" id="ARBA00022490"/>
    </source>
</evidence>
<reference evidence="9" key="1">
    <citation type="submission" date="2024-01" db="EMBL/GenBank/DDBJ databases">
        <title>Sequencing the genomes of a sandfly, Sergentomyia squamirostris, and its two endosymbionts.</title>
        <authorList>
            <person name="Itokawa K."/>
            <person name="Sanjoba C."/>
        </authorList>
    </citation>
    <scope>NUCLEOTIDE SEQUENCE</scope>
    <source>
        <strain evidence="9">RiSSQ</strain>
    </source>
</reference>
<keyword evidence="1 5" id="KW-0963">Cytoplasm</keyword>
<dbReference type="PANTHER" id="PTHR30008:SF0">
    <property type="entry name" value="EXODEOXYRIBONUCLEASE 7 LARGE SUBUNIT"/>
    <property type="match status" value="1"/>
</dbReference>
<comment type="similarity">
    <text evidence="5 6">Belongs to the XseA family.</text>
</comment>
<feature type="domain" description="OB-fold nucleic acid binding" evidence="8">
    <location>
        <begin position="16"/>
        <end position="107"/>
    </location>
</feature>
<dbReference type="GO" id="GO:0006308">
    <property type="term" value="P:DNA catabolic process"/>
    <property type="evidence" value="ECO:0007669"/>
    <property type="project" value="UniProtKB-UniRule"/>
</dbReference>
<dbReference type="NCBIfam" id="TIGR00237">
    <property type="entry name" value="xseA"/>
    <property type="match status" value="1"/>
</dbReference>
<gene>
    <name evidence="5 9" type="primary">xseA</name>
    <name evidence="9" type="ORF">DMENIID0002_08570</name>
</gene>
<keyword evidence="3 5" id="KW-0378">Hydrolase</keyword>
<evidence type="ECO:0000256" key="3">
    <source>
        <dbReference type="ARBA" id="ARBA00022801"/>
    </source>
</evidence>
<evidence type="ECO:0000313" key="9">
    <source>
        <dbReference type="EMBL" id="BFD46211.1"/>
    </source>
</evidence>
<dbReference type="GO" id="GO:0008855">
    <property type="term" value="F:exodeoxyribonuclease VII activity"/>
    <property type="evidence" value="ECO:0007669"/>
    <property type="project" value="UniProtKB-UniRule"/>
</dbReference>
<evidence type="ECO:0000256" key="2">
    <source>
        <dbReference type="ARBA" id="ARBA00022722"/>
    </source>
</evidence>
<evidence type="ECO:0000256" key="5">
    <source>
        <dbReference type="HAMAP-Rule" id="MF_00378"/>
    </source>
</evidence>
<comment type="subunit">
    <text evidence="5">Heterooligomer composed of large and small subunits.</text>
</comment>
<comment type="subcellular location">
    <subcellularLocation>
        <location evidence="5 6">Cytoplasm</location>
    </subcellularLocation>
</comment>
<keyword evidence="4 5" id="KW-0269">Exonuclease</keyword>
<dbReference type="CDD" id="cd04489">
    <property type="entry name" value="ExoVII_LU_OBF"/>
    <property type="match status" value="1"/>
</dbReference>
<dbReference type="AlphaFoldDB" id="A0AAT9G8S3"/>
<dbReference type="InterPro" id="IPR020579">
    <property type="entry name" value="Exonuc_VII_lsu_C"/>
</dbReference>
<evidence type="ECO:0000256" key="4">
    <source>
        <dbReference type="ARBA" id="ARBA00022839"/>
    </source>
</evidence>
<dbReference type="EMBL" id="AP029170">
    <property type="protein sequence ID" value="BFD46211.1"/>
    <property type="molecule type" value="Genomic_DNA"/>
</dbReference>
<dbReference type="EC" id="3.1.11.6" evidence="5"/>
<protein>
    <recommendedName>
        <fullName evidence="5">Exodeoxyribonuclease 7 large subunit</fullName>
        <ecNumber evidence="5">3.1.11.6</ecNumber>
    </recommendedName>
    <alternativeName>
        <fullName evidence="5">Exodeoxyribonuclease VII large subunit</fullName>
        <shortName evidence="5">Exonuclease VII large subunit</shortName>
    </alternativeName>
</protein>
<dbReference type="Pfam" id="PF13742">
    <property type="entry name" value="tRNA_anti_2"/>
    <property type="match status" value="1"/>
</dbReference>
<dbReference type="InterPro" id="IPR003753">
    <property type="entry name" value="Exonuc_VII_L"/>
</dbReference>
<evidence type="ECO:0000256" key="6">
    <source>
        <dbReference type="RuleBase" id="RU004355"/>
    </source>
</evidence>
<dbReference type="GO" id="GO:0009318">
    <property type="term" value="C:exodeoxyribonuclease VII complex"/>
    <property type="evidence" value="ECO:0007669"/>
    <property type="project" value="UniProtKB-UniRule"/>
</dbReference>
<feature type="domain" description="Exonuclease VII large subunit C-terminal" evidence="7">
    <location>
        <begin position="135"/>
        <end position="443"/>
    </location>
</feature>
<organism evidence="9">
    <name type="scientific">Candidatus Tisiphia endosymbiont of Sergentomyia squamirostris</name>
    <dbReference type="NCBI Taxonomy" id="3113639"/>
    <lineage>
        <taxon>Bacteria</taxon>
        <taxon>Pseudomonadati</taxon>
        <taxon>Pseudomonadota</taxon>
        <taxon>Alphaproteobacteria</taxon>
        <taxon>Rickettsiales</taxon>
        <taxon>Rickettsiaceae</taxon>
        <taxon>Rickettsieae</taxon>
        <taxon>Candidatus Tisiphia</taxon>
    </lineage>
</organism>
<dbReference type="PANTHER" id="PTHR30008">
    <property type="entry name" value="EXODEOXYRIBONUCLEASE 7 LARGE SUBUNIT"/>
    <property type="match status" value="1"/>
</dbReference>
<dbReference type="Pfam" id="PF02601">
    <property type="entry name" value="Exonuc_VII_L"/>
    <property type="match status" value="1"/>
</dbReference>
<dbReference type="HAMAP" id="MF_00378">
    <property type="entry name" value="Exonuc_7_L"/>
    <property type="match status" value="1"/>
</dbReference>
<keyword evidence="2 5" id="KW-0540">Nuclease</keyword>
<evidence type="ECO:0000259" key="7">
    <source>
        <dbReference type="Pfam" id="PF02601"/>
    </source>
</evidence>
<dbReference type="GO" id="GO:0005737">
    <property type="term" value="C:cytoplasm"/>
    <property type="evidence" value="ECO:0007669"/>
    <property type="project" value="UniProtKB-SubCell"/>
</dbReference>
<sequence>MLEEDSFITNLVDQEFSVTEISSKIKELLENNFGYIRVKGEISGLKIATSGHGYFNLKENTAILACTCWRPVLAKIKFVPIDGMEVVARGKLSGYAGNSRYQLSVEVLEPAGLGAIMQILKERQERLEKEGIFNKQKKPLPFLPNKIGVVTSMTGAVIKDIIHRINDRCPSHILVWPVAVQGENAASEIASAILGFNELDKDIKPDVIIVARGGGSIEDLWAFNEEVVVRSVFNSAIPIISAVGHEVDNTLIDLVADRRAPTPTAAAEFAVPVLSNLYYTISSYYDVLRSRINQLVKYEQQAVNSNTDIFRSITIYIDYNQQLLDELSFRLTDSLPNLLRFKVAKLDSLNIEILNPLKIVNYQSLELVHQSNYMLKSISTKLKNYEHQLNLNNLLLTSLDYKTVLKRGFAVIKSEDGEFITSKVVASKKQEFNIKFFDGDINVCCKNLE</sequence>
<proteinExistence type="inferred from homology"/>
<evidence type="ECO:0000259" key="8">
    <source>
        <dbReference type="Pfam" id="PF13742"/>
    </source>
</evidence>
<dbReference type="InterPro" id="IPR025824">
    <property type="entry name" value="OB-fold_nuc-bd_dom"/>
</dbReference>
<comment type="catalytic activity">
    <reaction evidence="5 6">
        <text>Exonucleolytic cleavage in either 5'- to 3'- or 3'- to 5'-direction to yield nucleoside 5'-phosphates.</text>
        <dbReference type="EC" id="3.1.11.6"/>
    </reaction>
</comment>
<accession>A0AAT9G8S3</accession>
<dbReference type="GO" id="GO:0003676">
    <property type="term" value="F:nucleic acid binding"/>
    <property type="evidence" value="ECO:0007669"/>
    <property type="project" value="InterPro"/>
</dbReference>
<name>A0AAT9G8S3_9RICK</name>
<comment type="function">
    <text evidence="5">Bidirectionally degrades single-stranded DNA into large acid-insoluble oligonucleotides, which are then degraded further into small acid-soluble oligonucleotides.</text>
</comment>